<dbReference type="PANTHER" id="PTHR38686:SF1">
    <property type="entry name" value="APOLIPOPROTEIN N-ACYLTRANSFERASE"/>
    <property type="match status" value="1"/>
</dbReference>
<comment type="catalytic activity">
    <reaction evidence="8">
        <text>N-terminal S-1,2-diacyl-sn-glyceryl-L-cysteinyl-[lipoprotein] + a glycerophospholipid = N-acyl-S-1,2-diacyl-sn-glyceryl-L-cysteinyl-[lipoprotein] + a 2-acyl-sn-glycero-3-phospholipid + H(+)</text>
        <dbReference type="Rhea" id="RHEA:48228"/>
        <dbReference type="Rhea" id="RHEA-COMP:14681"/>
        <dbReference type="Rhea" id="RHEA-COMP:14684"/>
        <dbReference type="ChEBI" id="CHEBI:15378"/>
        <dbReference type="ChEBI" id="CHEBI:136912"/>
        <dbReference type="ChEBI" id="CHEBI:140656"/>
        <dbReference type="ChEBI" id="CHEBI:140657"/>
        <dbReference type="ChEBI" id="CHEBI:140660"/>
        <dbReference type="EC" id="2.3.1.269"/>
    </reaction>
</comment>
<accession>K9UDF5</accession>
<dbReference type="RefSeq" id="WP_015159019.1">
    <property type="nucleotide sequence ID" value="NC_019697.1"/>
</dbReference>
<evidence type="ECO:0000259" key="9">
    <source>
        <dbReference type="PROSITE" id="PS50263"/>
    </source>
</evidence>
<dbReference type="GO" id="GO:0042158">
    <property type="term" value="P:lipoprotein biosynthetic process"/>
    <property type="evidence" value="ECO:0007669"/>
    <property type="project" value="UniProtKB-UniRule"/>
</dbReference>
<dbReference type="InterPro" id="IPR036526">
    <property type="entry name" value="C-N_Hydrolase_sf"/>
</dbReference>
<evidence type="ECO:0000256" key="4">
    <source>
        <dbReference type="ARBA" id="ARBA00022692"/>
    </source>
</evidence>
<dbReference type="CDD" id="cd07571">
    <property type="entry name" value="ALP_N-acyl_transferase"/>
    <property type="match status" value="1"/>
</dbReference>
<dbReference type="HOGENOM" id="CLU_019563_1_0_3"/>
<keyword evidence="7 8" id="KW-0012">Acyltransferase</keyword>
<feature type="transmembrane region" description="Helical" evidence="8">
    <location>
        <begin position="224"/>
        <end position="243"/>
    </location>
</feature>
<proteinExistence type="inferred from homology"/>
<keyword evidence="10" id="KW-0449">Lipoprotein</keyword>
<evidence type="ECO:0000256" key="8">
    <source>
        <dbReference type="HAMAP-Rule" id="MF_01148"/>
    </source>
</evidence>
<keyword evidence="11" id="KW-1185">Reference proteome</keyword>
<feature type="transmembrane region" description="Helical" evidence="8">
    <location>
        <begin position="15"/>
        <end position="34"/>
    </location>
</feature>
<evidence type="ECO:0000256" key="3">
    <source>
        <dbReference type="ARBA" id="ARBA00022679"/>
    </source>
</evidence>
<protein>
    <recommendedName>
        <fullName evidence="8">Apolipoprotein N-acyltransferase</fullName>
        <shortName evidence="8">ALP N-acyltransferase</shortName>
        <ecNumber evidence="8">2.3.1.269</ecNumber>
    </recommendedName>
</protein>
<dbReference type="Gene3D" id="3.60.110.10">
    <property type="entry name" value="Carbon-nitrogen hydrolase"/>
    <property type="match status" value="1"/>
</dbReference>
<dbReference type="SUPFAM" id="SSF56317">
    <property type="entry name" value="Carbon-nitrogen hydrolase"/>
    <property type="match status" value="1"/>
</dbReference>
<dbReference type="Pfam" id="PF00795">
    <property type="entry name" value="CN_hydrolase"/>
    <property type="match status" value="1"/>
</dbReference>
<dbReference type="eggNOG" id="COG0815">
    <property type="taxonomic scope" value="Bacteria"/>
</dbReference>
<feature type="transmembrane region" description="Helical" evidence="8">
    <location>
        <begin position="97"/>
        <end position="130"/>
    </location>
</feature>
<feature type="domain" description="CN hydrolase" evidence="9">
    <location>
        <begin position="255"/>
        <end position="505"/>
    </location>
</feature>
<dbReference type="HAMAP" id="MF_01148">
    <property type="entry name" value="Lnt"/>
    <property type="match status" value="1"/>
</dbReference>
<dbReference type="InterPro" id="IPR045378">
    <property type="entry name" value="LNT_N"/>
</dbReference>
<dbReference type="GO" id="GO:0005886">
    <property type="term" value="C:plasma membrane"/>
    <property type="evidence" value="ECO:0007669"/>
    <property type="project" value="UniProtKB-SubCell"/>
</dbReference>
<sequence length="540" mass="60752">MTAPKPLKLNLKKRLWQHQPLIIVLASGILMGLAPAPLNFWVLAWVALVPLWVLAVKFKSSFKTLLLQGLVWGIGYHGLALSWITGIHPMTWMGVNWWASLAIALFCWFFITLWGAILVALWAGIFGLICRSLPQTSNLRIALSRVLIGTALWCSLESLWSQGPLYWSALSYTQSPFNLSLLHLGQISGPLTVTAAIITVNAWIGEAWINRKTVTRPIYFNRKYLCIAAGTFITLHLIGFTLYNRPLARPSASALKVGIIQGNIPNEIKLYEEGWQRALKNYTEGYQILANRGVDAVLTPEVALPFRWTEPNRIQNTFDRTILAEKVVAWVGALGTQGNHSTNSLFTVMGNGQTLSEYRKVKLVPLGEYIPFERWLGKFMNRLSPLKTNLIAGQSNQTFNTPFGRAIVGICYESAFAEHFRAQAAAGGQFILTASNNAHYSPAMPAQHHAQDVMRAIETDRWAVRATNTGYSGIVDPHGRTRWRSNLNTYELHSDTIYRRSTQTLYVRWGDWLTPLWVVAGLTAWLFNSFKRNRNLLSQN</sequence>
<evidence type="ECO:0000256" key="7">
    <source>
        <dbReference type="ARBA" id="ARBA00023315"/>
    </source>
</evidence>
<comment type="subcellular location">
    <subcellularLocation>
        <location evidence="1 8">Cell membrane</location>
        <topology evidence="1 8">Multi-pass membrane protein</topology>
    </subcellularLocation>
</comment>
<dbReference type="KEGG" id="cmp:Cha6605_1720"/>
<dbReference type="STRING" id="1173020.Cha6605_1720"/>
<dbReference type="PATRIC" id="fig|1173020.3.peg.1968"/>
<dbReference type="Pfam" id="PF20154">
    <property type="entry name" value="LNT_N"/>
    <property type="match status" value="1"/>
</dbReference>
<dbReference type="NCBIfam" id="TIGR00546">
    <property type="entry name" value="lnt"/>
    <property type="match status" value="1"/>
</dbReference>
<evidence type="ECO:0000256" key="5">
    <source>
        <dbReference type="ARBA" id="ARBA00022989"/>
    </source>
</evidence>
<dbReference type="InterPro" id="IPR004563">
    <property type="entry name" value="Apolipo_AcylTrfase"/>
</dbReference>
<evidence type="ECO:0000256" key="2">
    <source>
        <dbReference type="ARBA" id="ARBA00022475"/>
    </source>
</evidence>
<dbReference type="InterPro" id="IPR003010">
    <property type="entry name" value="C-N_Hydrolase"/>
</dbReference>
<feature type="transmembrane region" description="Helical" evidence="8">
    <location>
        <begin position="142"/>
        <end position="161"/>
    </location>
</feature>
<organism evidence="10 11">
    <name type="scientific">Chamaesiphon minutus (strain ATCC 27169 / PCC 6605)</name>
    <dbReference type="NCBI Taxonomy" id="1173020"/>
    <lineage>
        <taxon>Bacteria</taxon>
        <taxon>Bacillati</taxon>
        <taxon>Cyanobacteriota</taxon>
        <taxon>Cyanophyceae</taxon>
        <taxon>Gomontiellales</taxon>
        <taxon>Chamaesiphonaceae</taxon>
        <taxon>Chamaesiphon</taxon>
    </lineage>
</organism>
<name>K9UDF5_CHAP6</name>
<dbReference type="PANTHER" id="PTHR38686">
    <property type="entry name" value="APOLIPOPROTEIN N-ACYLTRANSFERASE"/>
    <property type="match status" value="1"/>
</dbReference>
<keyword evidence="2 8" id="KW-1003">Cell membrane</keyword>
<evidence type="ECO:0000313" key="11">
    <source>
        <dbReference type="Proteomes" id="UP000010366"/>
    </source>
</evidence>
<evidence type="ECO:0000313" key="10">
    <source>
        <dbReference type="EMBL" id="AFY92845.1"/>
    </source>
</evidence>
<dbReference type="UniPathway" id="UPA00666"/>
<feature type="transmembrane region" description="Helical" evidence="8">
    <location>
        <begin position="181"/>
        <end position="204"/>
    </location>
</feature>
<keyword evidence="3 8" id="KW-0808">Transferase</keyword>
<comment type="function">
    <text evidence="8">Catalyzes the phospholipid dependent N-acylation of the N-terminal cysteine of apolipoprotein, the last step in lipoprotein maturation.</text>
</comment>
<evidence type="ECO:0000256" key="6">
    <source>
        <dbReference type="ARBA" id="ARBA00023136"/>
    </source>
</evidence>
<reference evidence="10 11" key="1">
    <citation type="submission" date="2012-05" db="EMBL/GenBank/DDBJ databases">
        <title>Finished chromosome of genome of Chamaesiphon sp. PCC 6605.</title>
        <authorList>
            <consortium name="US DOE Joint Genome Institute"/>
            <person name="Gugger M."/>
            <person name="Coursin T."/>
            <person name="Rippka R."/>
            <person name="Tandeau De Marsac N."/>
            <person name="Huntemann M."/>
            <person name="Wei C.-L."/>
            <person name="Han J."/>
            <person name="Detter J.C."/>
            <person name="Han C."/>
            <person name="Tapia R."/>
            <person name="Chen A."/>
            <person name="Kyrpides N."/>
            <person name="Mavromatis K."/>
            <person name="Markowitz V."/>
            <person name="Szeto E."/>
            <person name="Ivanova N."/>
            <person name="Pagani I."/>
            <person name="Pati A."/>
            <person name="Goodwin L."/>
            <person name="Nordberg H.P."/>
            <person name="Cantor M.N."/>
            <person name="Hua S.X."/>
            <person name="Woyke T."/>
            <person name="Kerfeld C.A."/>
        </authorList>
    </citation>
    <scope>NUCLEOTIDE SEQUENCE [LARGE SCALE GENOMIC DNA]</scope>
    <source>
        <strain evidence="11">ATCC 27169 / PCC 6605</strain>
    </source>
</reference>
<keyword evidence="4 8" id="KW-0812">Transmembrane</keyword>
<evidence type="ECO:0000256" key="1">
    <source>
        <dbReference type="ARBA" id="ARBA00004651"/>
    </source>
</evidence>
<comment type="similarity">
    <text evidence="8">Belongs to the CN hydrolase family. Apolipoprotein N-acyltransferase subfamily.</text>
</comment>
<feature type="transmembrane region" description="Helical" evidence="8">
    <location>
        <begin position="65"/>
        <end position="85"/>
    </location>
</feature>
<feature type="transmembrane region" description="Helical" evidence="8">
    <location>
        <begin position="40"/>
        <end position="58"/>
    </location>
</feature>
<dbReference type="EMBL" id="CP003600">
    <property type="protein sequence ID" value="AFY92845.1"/>
    <property type="molecule type" value="Genomic_DNA"/>
</dbReference>
<keyword evidence="6 8" id="KW-0472">Membrane</keyword>
<dbReference type="AlphaFoldDB" id="K9UDF5"/>
<keyword evidence="5 8" id="KW-1133">Transmembrane helix</keyword>
<dbReference type="EC" id="2.3.1.269" evidence="8"/>
<dbReference type="PROSITE" id="PS50263">
    <property type="entry name" value="CN_HYDROLASE"/>
    <property type="match status" value="1"/>
</dbReference>
<dbReference type="OrthoDB" id="9804277at2"/>
<dbReference type="GO" id="GO:0016410">
    <property type="term" value="F:N-acyltransferase activity"/>
    <property type="evidence" value="ECO:0007669"/>
    <property type="project" value="UniProtKB-UniRule"/>
</dbReference>
<dbReference type="Proteomes" id="UP000010366">
    <property type="component" value="Chromosome"/>
</dbReference>
<comment type="pathway">
    <text evidence="8">Protein modification; lipoprotein biosynthesis (N-acyl transfer).</text>
</comment>
<gene>
    <name evidence="8" type="primary">lnt</name>
    <name evidence="10" type="ORF">Cha6605_1720</name>
</gene>